<proteinExistence type="inferred from homology"/>
<dbReference type="PANTHER" id="PTHR11609:SF5">
    <property type="entry name" value="PHOSPHORIBOSYLAMINOIMIDAZOLE CARBOXYLASE"/>
    <property type="match status" value="1"/>
</dbReference>
<dbReference type="EMBL" id="CP000237">
    <property type="protein sequence ID" value="ABD45619.1"/>
    <property type="molecule type" value="Genomic_DNA"/>
</dbReference>
<dbReference type="NCBIfam" id="TIGR01161">
    <property type="entry name" value="purK"/>
    <property type="match status" value="1"/>
</dbReference>
<dbReference type="SUPFAM" id="SSF52440">
    <property type="entry name" value="PreATP-grasp domain"/>
    <property type="match status" value="1"/>
</dbReference>
<comment type="caution">
    <text evidence="4">Lacks conserved residue(s) required for the propagation of feature annotation.</text>
</comment>
<feature type="binding site" evidence="4">
    <location>
        <begin position="260"/>
        <end position="261"/>
    </location>
    <ligand>
        <name>ATP</name>
        <dbReference type="ChEBI" id="CHEBI:30616"/>
    </ligand>
</feature>
<dbReference type="GO" id="GO:0004638">
    <property type="term" value="F:phosphoribosylaminoimidazole carboxylase activity"/>
    <property type="evidence" value="ECO:0007669"/>
    <property type="project" value="InterPro"/>
</dbReference>
<dbReference type="InterPro" id="IPR013815">
    <property type="entry name" value="ATP_grasp_subdomain_1"/>
</dbReference>
<dbReference type="GO" id="GO:0046872">
    <property type="term" value="F:metal ion binding"/>
    <property type="evidence" value="ECO:0007669"/>
    <property type="project" value="InterPro"/>
</dbReference>
<evidence type="ECO:0000256" key="3">
    <source>
        <dbReference type="ARBA" id="ARBA00022840"/>
    </source>
</evidence>
<dbReference type="Pfam" id="PF02222">
    <property type="entry name" value="ATP-grasp"/>
    <property type="match status" value="1"/>
</dbReference>
<dbReference type="SUPFAM" id="SSF51246">
    <property type="entry name" value="Rudiment single hybrid motif"/>
    <property type="match status" value="1"/>
</dbReference>
<evidence type="ECO:0000256" key="5">
    <source>
        <dbReference type="RuleBase" id="RU361200"/>
    </source>
</evidence>
<dbReference type="Gene3D" id="3.40.50.20">
    <property type="match status" value="1"/>
</dbReference>
<dbReference type="NCBIfam" id="NF004679">
    <property type="entry name" value="PRK06019.1-5"/>
    <property type="match status" value="1"/>
</dbReference>
<dbReference type="InterPro" id="IPR005875">
    <property type="entry name" value="PurK"/>
</dbReference>
<dbReference type="GO" id="GO:0005524">
    <property type="term" value="F:ATP binding"/>
    <property type="evidence" value="ECO:0007669"/>
    <property type="project" value="UniProtKB-UniRule"/>
</dbReference>
<dbReference type="GO" id="GO:0005829">
    <property type="term" value="C:cytosol"/>
    <property type="evidence" value="ECO:0007669"/>
    <property type="project" value="TreeGrafter"/>
</dbReference>
<reference evidence="7 8" key="1">
    <citation type="journal article" date="2006" name="PLoS Genet.">
        <title>Comparative genomics of emerging human ehrlichiosis agents.</title>
        <authorList>
            <person name="Dunning Hotopp J.C."/>
            <person name="Lin M."/>
            <person name="Madupu R."/>
            <person name="Crabtree J."/>
            <person name="Angiuoli S.V."/>
            <person name="Eisen J.A."/>
            <person name="Seshadri R."/>
            <person name="Ren Q."/>
            <person name="Wu M."/>
            <person name="Utterback T.R."/>
            <person name="Smith S."/>
            <person name="Lewis M."/>
            <person name="Khouri H."/>
            <person name="Zhang C."/>
            <person name="Niu H."/>
            <person name="Lin Q."/>
            <person name="Ohashi N."/>
            <person name="Zhi N."/>
            <person name="Nelson W."/>
            <person name="Brinkac L.M."/>
            <person name="Dodson R.J."/>
            <person name="Rosovitz M.J."/>
            <person name="Sundaram J."/>
            <person name="Daugherty S.C."/>
            <person name="Davidsen T."/>
            <person name="Durkin A.S."/>
            <person name="Gwinn M."/>
            <person name="Haft D.H."/>
            <person name="Selengut J.D."/>
            <person name="Sullivan S.A."/>
            <person name="Zafar N."/>
            <person name="Zhou L."/>
            <person name="Benahmed F."/>
            <person name="Forberger H."/>
            <person name="Halpin R."/>
            <person name="Mulligan S."/>
            <person name="Robinson J."/>
            <person name="White O."/>
            <person name="Rikihisa Y."/>
            <person name="Tettelin H."/>
        </authorList>
    </citation>
    <scope>NUCLEOTIDE SEQUENCE [LARGE SCALE GENOMIC DNA]</scope>
    <source>
        <strain evidence="8">ATCC VR-367 / Miyayama</strain>
    </source>
</reference>
<accession>Q2GCG7</accession>
<sequence>MDLYSRKMQRIGIIGGGQLGKMTAIAAYNLGFKVCVLAEKENSPAIDVARDYVVSPFLDRSGILNFVEHVDAITFESENIPTETLDLLHDKFDVPNTKAIKVAQDRFLEKEFLRKNGIPTTEYWYIEKEEDLDSVDFPAILKTINGGYDGKGQFLLEDHDYVRREAGNLKFPLIAEKLFRISKEFSIIVSRNETGSVCFPIAENVHVNGILKTSSVPAVLPHHVALEIKNIGFQIADLLEIKGLLCVEFFLDEDNKLVVNEIAPRPHNSGHWSMDCCDIDQFEELVLAITGNKLKKPNLVVPCTMKNILGNEINTWKDLFLQKNVKLYNYGKEQPKILRKMGHINILHP</sequence>
<feature type="binding site" evidence="4">
    <location>
        <position position="106"/>
    </location>
    <ligand>
        <name>ATP</name>
        <dbReference type="ChEBI" id="CHEBI:30616"/>
    </ligand>
</feature>
<feature type="binding site" evidence="4">
    <location>
        <begin position="147"/>
        <end position="153"/>
    </location>
    <ligand>
        <name>ATP</name>
        <dbReference type="ChEBI" id="CHEBI:30616"/>
    </ligand>
</feature>
<keyword evidence="8" id="KW-1185">Reference proteome</keyword>
<dbReference type="Gene3D" id="3.30.470.20">
    <property type="entry name" value="ATP-grasp fold, B domain"/>
    <property type="match status" value="1"/>
</dbReference>
<comment type="function">
    <text evidence="4">Catalyzes the ATP-dependent conversion of 5-aminoimidazole ribonucleotide (AIR) and HCO(3)(-) to N5-carboxyaminoimidazole ribonucleotide (N5-CAIR).</text>
</comment>
<dbReference type="PANTHER" id="PTHR11609">
    <property type="entry name" value="PURINE BIOSYNTHESIS PROTEIN 6/7, PUR6/7"/>
    <property type="match status" value="1"/>
</dbReference>
<keyword evidence="1 4" id="KW-0547">Nucleotide-binding</keyword>
<feature type="binding site" evidence="4">
    <location>
        <position position="206"/>
    </location>
    <ligand>
        <name>ATP</name>
        <dbReference type="ChEBI" id="CHEBI:30616"/>
    </ligand>
</feature>
<evidence type="ECO:0000256" key="4">
    <source>
        <dbReference type="HAMAP-Rule" id="MF_01928"/>
    </source>
</evidence>
<evidence type="ECO:0000256" key="2">
    <source>
        <dbReference type="ARBA" id="ARBA00022755"/>
    </source>
</evidence>
<feature type="domain" description="ATP-grasp" evidence="6">
    <location>
        <begin position="110"/>
        <end position="290"/>
    </location>
</feature>
<dbReference type="KEGG" id="nse:NSE_0965"/>
<dbReference type="STRING" id="222891.NSE_0965"/>
<dbReference type="Pfam" id="PF17769">
    <property type="entry name" value="PurK_C"/>
    <property type="match status" value="1"/>
</dbReference>
<comment type="similarity">
    <text evidence="4 5">Belongs to the PurK/PurT family.</text>
</comment>
<protein>
    <recommendedName>
        <fullName evidence="4 5">N5-carboxyaminoimidazole ribonucleotide synthase</fullName>
        <shortName evidence="4 5">N5-CAIR synthase</shortName>
        <ecNumber evidence="4 5">6.3.4.18</ecNumber>
    </recommendedName>
    <alternativeName>
        <fullName evidence="4 5">5-(carboxyamino)imidazole ribonucleotide synthetase</fullName>
    </alternativeName>
</protein>
<dbReference type="AlphaFoldDB" id="Q2GCG7"/>
<dbReference type="GO" id="GO:0006189">
    <property type="term" value="P:'de novo' IMP biosynthetic process"/>
    <property type="evidence" value="ECO:0007669"/>
    <property type="project" value="UniProtKB-UniRule"/>
</dbReference>
<name>Q2GCG7_EHRS3</name>
<dbReference type="RefSeq" id="WP_011452335.1">
    <property type="nucleotide sequence ID" value="NC_007798.1"/>
</dbReference>
<dbReference type="InterPro" id="IPR003135">
    <property type="entry name" value="ATP-grasp_carboxylate-amine"/>
</dbReference>
<evidence type="ECO:0000256" key="1">
    <source>
        <dbReference type="ARBA" id="ARBA00022741"/>
    </source>
</evidence>
<keyword evidence="3 4" id="KW-0067">ATP-binding</keyword>
<dbReference type="eggNOG" id="COG0026">
    <property type="taxonomic scope" value="Bacteria"/>
</dbReference>
<evidence type="ECO:0000259" key="6">
    <source>
        <dbReference type="PROSITE" id="PS50975"/>
    </source>
</evidence>
<dbReference type="InterPro" id="IPR016185">
    <property type="entry name" value="PreATP-grasp_dom_sf"/>
</dbReference>
<evidence type="ECO:0000313" key="8">
    <source>
        <dbReference type="Proteomes" id="UP000001942"/>
    </source>
</evidence>
<comment type="subunit">
    <text evidence="4 5">Homodimer.</text>
</comment>
<dbReference type="EC" id="6.3.4.18" evidence="4 5"/>
<evidence type="ECO:0000313" key="7">
    <source>
        <dbReference type="EMBL" id="ABD45619.1"/>
    </source>
</evidence>
<dbReference type="HAMAP" id="MF_01928">
    <property type="entry name" value="PurK"/>
    <property type="match status" value="1"/>
</dbReference>
<dbReference type="GO" id="GO:0034028">
    <property type="term" value="F:5-(carboxyamino)imidazole ribonucleotide synthase activity"/>
    <property type="evidence" value="ECO:0007669"/>
    <property type="project" value="UniProtKB-UniRule"/>
</dbReference>
<gene>
    <name evidence="4 5 7" type="primary">purK</name>
    <name evidence="7" type="ordered locus">NSE_0965</name>
</gene>
<dbReference type="InterPro" id="IPR054350">
    <property type="entry name" value="PurT/PurK_preATP-grasp"/>
</dbReference>
<keyword evidence="2 4" id="KW-0658">Purine biosynthesis</keyword>
<comment type="pathway">
    <text evidence="4 5">Purine metabolism; IMP biosynthesis via de novo pathway; 5-amino-1-(5-phospho-D-ribosyl)imidazole-4-carboxylate from 5-amino-1-(5-phospho-D-ribosyl)imidazole (N5-CAIR route): step 1/2.</text>
</comment>
<organism evidence="7 8">
    <name type="scientific">Ehrlichia sennetsu (strain ATCC VR-367 / Miyayama)</name>
    <name type="common">Neorickettsia sennetsu</name>
    <dbReference type="NCBI Taxonomy" id="222891"/>
    <lineage>
        <taxon>Bacteria</taxon>
        <taxon>Pseudomonadati</taxon>
        <taxon>Pseudomonadota</taxon>
        <taxon>Alphaproteobacteria</taxon>
        <taxon>Rickettsiales</taxon>
        <taxon>Anaplasmataceae</taxon>
        <taxon>Ehrlichia</taxon>
    </lineage>
</organism>
<dbReference type="Proteomes" id="UP000001942">
    <property type="component" value="Chromosome"/>
</dbReference>
<feature type="binding site" evidence="4">
    <location>
        <position position="184"/>
    </location>
    <ligand>
        <name>ATP</name>
        <dbReference type="ChEBI" id="CHEBI:30616"/>
    </ligand>
</feature>
<dbReference type="UniPathway" id="UPA00074">
    <property type="reaction ID" value="UER00942"/>
</dbReference>
<dbReference type="Gene3D" id="3.30.1490.20">
    <property type="entry name" value="ATP-grasp fold, A domain"/>
    <property type="match status" value="1"/>
</dbReference>
<dbReference type="Pfam" id="PF22660">
    <property type="entry name" value="RS_preATP-grasp-like"/>
    <property type="match status" value="1"/>
</dbReference>
<dbReference type="InterPro" id="IPR011054">
    <property type="entry name" value="Rudment_hybrid_motif"/>
</dbReference>
<dbReference type="SUPFAM" id="SSF56059">
    <property type="entry name" value="Glutathione synthetase ATP-binding domain-like"/>
    <property type="match status" value="1"/>
</dbReference>
<dbReference type="HOGENOM" id="CLU_011534_0_1_5"/>
<dbReference type="PROSITE" id="PS50975">
    <property type="entry name" value="ATP_GRASP"/>
    <property type="match status" value="1"/>
</dbReference>
<dbReference type="InterPro" id="IPR040686">
    <property type="entry name" value="PurK_C"/>
</dbReference>
<dbReference type="InterPro" id="IPR011761">
    <property type="entry name" value="ATP-grasp"/>
</dbReference>
<keyword evidence="4 5" id="KW-0436">Ligase</keyword>
<keyword evidence="7" id="KW-0456">Lyase</keyword>
<feature type="binding site" evidence="4">
    <location>
        <position position="142"/>
    </location>
    <ligand>
        <name>ATP</name>
        <dbReference type="ChEBI" id="CHEBI:30616"/>
    </ligand>
</feature>
<comment type="catalytic activity">
    <reaction evidence="4 5">
        <text>5-amino-1-(5-phospho-beta-D-ribosyl)imidazole + hydrogencarbonate + ATP = 5-carboxyamino-1-(5-phospho-D-ribosyl)imidazole + ADP + phosphate + 2 H(+)</text>
        <dbReference type="Rhea" id="RHEA:19317"/>
        <dbReference type="ChEBI" id="CHEBI:15378"/>
        <dbReference type="ChEBI" id="CHEBI:17544"/>
        <dbReference type="ChEBI" id="CHEBI:30616"/>
        <dbReference type="ChEBI" id="CHEBI:43474"/>
        <dbReference type="ChEBI" id="CHEBI:58730"/>
        <dbReference type="ChEBI" id="CHEBI:137981"/>
        <dbReference type="ChEBI" id="CHEBI:456216"/>
        <dbReference type="EC" id="6.3.4.18"/>
    </reaction>
</comment>
<comment type="function">
    <text evidence="5">Catalyzes the ATP-dependent conversion of 5-aminoimidazole ribonucleotide (AIR) and HCO(3)- to N5-carboxyaminoimidazole ribonucleotide (N5-CAIR).</text>
</comment>